<evidence type="ECO:0000313" key="1">
    <source>
        <dbReference type="EMBL" id="KAA9333369.1"/>
    </source>
</evidence>
<accession>A0A7L5A0L4</accession>
<dbReference type="RefSeq" id="WP_151078790.1">
    <property type="nucleotide sequence ID" value="NZ_CP047647.1"/>
</dbReference>
<gene>
    <name evidence="1" type="ORF">F0P96_10395</name>
</gene>
<reference evidence="1 2" key="1">
    <citation type="submission" date="2019-09" db="EMBL/GenBank/DDBJ databases">
        <title>Genome sequence of Hymenobacter sp. M3.</title>
        <authorList>
            <person name="Srinivasan S."/>
        </authorList>
    </citation>
    <scope>NUCLEOTIDE SEQUENCE [LARGE SCALE GENOMIC DNA]</scope>
    <source>
        <strain evidence="1 2">M3</strain>
    </source>
</reference>
<keyword evidence="2" id="KW-1185">Reference proteome</keyword>
<dbReference type="AlphaFoldDB" id="A0A7L5A0L4"/>
<organism evidence="1 2">
    <name type="scientific">Hymenobacter busanensis</name>
    <dbReference type="NCBI Taxonomy" id="2607656"/>
    <lineage>
        <taxon>Bacteria</taxon>
        <taxon>Pseudomonadati</taxon>
        <taxon>Bacteroidota</taxon>
        <taxon>Cytophagia</taxon>
        <taxon>Cytophagales</taxon>
        <taxon>Hymenobacteraceae</taxon>
        <taxon>Hymenobacter</taxon>
    </lineage>
</organism>
<sequence length="162" mass="18230">MSLLSLACLDPRFCVNPNHLPPTERLAYWLANPLLAYHQPRKMDATRRTAAGYTTDGEREALITRLQAARAAALGAVGRFAAEPEVSWGALTGLFKDDAFPELHDEKRQRTPLLAYAKTLHPLEYAWLAAHLRRVIEHRAAALEEQREADRIQLDLDYDTAA</sequence>
<comment type="caution">
    <text evidence="1">The sequence shown here is derived from an EMBL/GenBank/DDBJ whole genome shotgun (WGS) entry which is preliminary data.</text>
</comment>
<evidence type="ECO:0000313" key="2">
    <source>
        <dbReference type="Proteomes" id="UP000326380"/>
    </source>
</evidence>
<dbReference type="EMBL" id="VTWU01000003">
    <property type="protein sequence ID" value="KAA9333369.1"/>
    <property type="molecule type" value="Genomic_DNA"/>
</dbReference>
<proteinExistence type="predicted"/>
<name>A0A7L5A0L4_9BACT</name>
<dbReference type="Proteomes" id="UP000326380">
    <property type="component" value="Unassembled WGS sequence"/>
</dbReference>
<protein>
    <submittedName>
        <fullName evidence="1">Uncharacterized protein</fullName>
    </submittedName>
</protein>